<dbReference type="PANTHER" id="PTHR26452">
    <property type="entry name" value="OLFACTORY RECEPTOR"/>
    <property type="match status" value="1"/>
</dbReference>
<proteinExistence type="inferred from homology"/>
<feature type="transmembrane region" description="Helical" evidence="11">
    <location>
        <begin position="188"/>
        <end position="213"/>
    </location>
</feature>
<keyword evidence="5 11" id="KW-1133">Transmembrane helix</keyword>
<keyword evidence="13" id="KW-1185">Reference proteome</keyword>
<keyword evidence="2 11" id="KW-1003">Cell membrane</keyword>
<evidence type="ECO:0000313" key="13">
    <source>
        <dbReference type="Proteomes" id="UP000694871"/>
    </source>
</evidence>
<comment type="subcellular location">
    <subcellularLocation>
        <location evidence="1 11">Cell membrane</location>
        <topology evidence="1 11">Multi-pass membrane protein</topology>
    </subcellularLocation>
</comment>
<feature type="transmembrane region" description="Helical" evidence="11">
    <location>
        <begin position="285"/>
        <end position="308"/>
    </location>
</feature>
<evidence type="ECO:0000256" key="9">
    <source>
        <dbReference type="ARBA" id="ARBA00023224"/>
    </source>
</evidence>
<dbReference type="GeneID" id="107109388"/>
<sequence length="369" mass="41945">MNKQAHSTFRTPSLLLRPSDVGTFKNLVEVEKEKFPVLVSSMQHVKNSEWQNRTAVTTFILLGFGNVEDLNILLFLLFLAIYIVILSGNLLIFVLVMVEQHLHTPMYFFLANLAFLEFCYTSTILPRMLASFVTRDKTISLLGCILQMHFFTTLAATECYLLAAMSYDRYLAICKPLHYATLMNERMCILLVSVSCIIGLLLITILTCLVSQLNFCNGYIIDHFFCDFTPIVRLSCSDTQVVETAAFITSSIGILPTFLITVASYVFIITTILKIPSITGRQKAFSTCSSHLTVVSIFYGSLIFVYVLPTTETFKDLNKVFSFLYTILTPMANPFIYSLRNKEVRSSLRKIVCQFWRFSVTQKKLCICD</sequence>
<feature type="transmembrane region" description="Helical" evidence="11">
    <location>
        <begin position="72"/>
        <end position="95"/>
    </location>
</feature>
<feature type="transmembrane region" description="Helical" evidence="11">
    <location>
        <begin position="252"/>
        <end position="273"/>
    </location>
</feature>
<evidence type="ECO:0000256" key="5">
    <source>
        <dbReference type="ARBA" id="ARBA00022989"/>
    </source>
</evidence>
<dbReference type="InterPro" id="IPR017452">
    <property type="entry name" value="GPCR_Rhodpsn_7TM"/>
</dbReference>
<dbReference type="Gene3D" id="1.20.1070.10">
    <property type="entry name" value="Rhodopsin 7-helix transmembrane proteins"/>
    <property type="match status" value="1"/>
</dbReference>
<dbReference type="SUPFAM" id="SSF81321">
    <property type="entry name" value="Family A G protein-coupled receptor-like"/>
    <property type="match status" value="1"/>
</dbReference>
<feature type="transmembrane region" description="Helical" evidence="11">
    <location>
        <begin position="145"/>
        <end position="167"/>
    </location>
</feature>
<evidence type="ECO:0000256" key="7">
    <source>
        <dbReference type="ARBA" id="ARBA00023136"/>
    </source>
</evidence>
<keyword evidence="3 10" id="KW-0812">Transmembrane</keyword>
<feature type="transmembrane region" description="Helical" evidence="11">
    <location>
        <begin position="107"/>
        <end position="125"/>
    </location>
</feature>
<dbReference type="PRINTS" id="PR00237">
    <property type="entry name" value="GPCRRHODOPSN"/>
</dbReference>
<keyword evidence="7 11" id="KW-0472">Membrane</keyword>
<keyword evidence="9 10" id="KW-0807">Transducer</keyword>
<dbReference type="InterPro" id="IPR050516">
    <property type="entry name" value="Olfactory_GPCR"/>
</dbReference>
<evidence type="ECO:0000256" key="4">
    <source>
        <dbReference type="ARBA" id="ARBA00022725"/>
    </source>
</evidence>
<evidence type="ECO:0000256" key="10">
    <source>
        <dbReference type="RuleBase" id="RU000688"/>
    </source>
</evidence>
<gene>
    <name evidence="14" type="primary">LOC107109388</name>
</gene>
<keyword evidence="11" id="KW-0716">Sensory transduction</keyword>
<evidence type="ECO:0000313" key="14">
    <source>
        <dbReference type="RefSeq" id="XP_015265485.1"/>
    </source>
</evidence>
<name>A0ABM1JVJ8_GEKJA</name>
<evidence type="ECO:0000256" key="1">
    <source>
        <dbReference type="ARBA" id="ARBA00004651"/>
    </source>
</evidence>
<evidence type="ECO:0000256" key="11">
    <source>
        <dbReference type="RuleBase" id="RU363047"/>
    </source>
</evidence>
<dbReference type="PROSITE" id="PS50262">
    <property type="entry name" value="G_PROTEIN_RECEP_F1_2"/>
    <property type="match status" value="1"/>
</dbReference>
<dbReference type="CDD" id="cd15911">
    <property type="entry name" value="7tmA_OR11A-like"/>
    <property type="match status" value="1"/>
</dbReference>
<dbReference type="Proteomes" id="UP000694871">
    <property type="component" value="Unplaced"/>
</dbReference>
<feature type="transmembrane region" description="Helical" evidence="11">
    <location>
        <begin position="320"/>
        <end position="339"/>
    </location>
</feature>
<dbReference type="RefSeq" id="XP_015265485.1">
    <property type="nucleotide sequence ID" value="XM_015409999.1"/>
</dbReference>
<reference evidence="14" key="1">
    <citation type="submission" date="2025-08" db="UniProtKB">
        <authorList>
            <consortium name="RefSeq"/>
        </authorList>
    </citation>
    <scope>IDENTIFICATION</scope>
</reference>
<dbReference type="Pfam" id="PF13853">
    <property type="entry name" value="7tm_4"/>
    <property type="match status" value="1"/>
</dbReference>
<keyword evidence="4 11" id="KW-0552">Olfaction</keyword>
<evidence type="ECO:0000256" key="8">
    <source>
        <dbReference type="ARBA" id="ARBA00023170"/>
    </source>
</evidence>
<organism evidence="13 14">
    <name type="scientific">Gekko japonicus</name>
    <name type="common">Schlegel's Japanese gecko</name>
    <dbReference type="NCBI Taxonomy" id="146911"/>
    <lineage>
        <taxon>Eukaryota</taxon>
        <taxon>Metazoa</taxon>
        <taxon>Chordata</taxon>
        <taxon>Craniata</taxon>
        <taxon>Vertebrata</taxon>
        <taxon>Euteleostomi</taxon>
        <taxon>Lepidosauria</taxon>
        <taxon>Squamata</taxon>
        <taxon>Bifurcata</taxon>
        <taxon>Gekkota</taxon>
        <taxon>Gekkonidae</taxon>
        <taxon>Gekkoninae</taxon>
        <taxon>Gekko</taxon>
    </lineage>
</organism>
<protein>
    <recommendedName>
        <fullName evidence="11">Olfactory receptor</fullName>
    </recommendedName>
</protein>
<keyword evidence="8 10" id="KW-0675">Receptor</keyword>
<dbReference type="InterPro" id="IPR000725">
    <property type="entry name" value="Olfact_rcpt"/>
</dbReference>
<feature type="domain" description="G-protein coupled receptors family 1 profile" evidence="12">
    <location>
        <begin position="88"/>
        <end position="337"/>
    </location>
</feature>
<dbReference type="PRINTS" id="PR00245">
    <property type="entry name" value="OLFACTORYR"/>
</dbReference>
<evidence type="ECO:0000256" key="6">
    <source>
        <dbReference type="ARBA" id="ARBA00023040"/>
    </source>
</evidence>
<evidence type="ECO:0000256" key="2">
    <source>
        <dbReference type="ARBA" id="ARBA00022475"/>
    </source>
</evidence>
<evidence type="ECO:0000256" key="3">
    <source>
        <dbReference type="ARBA" id="ARBA00022692"/>
    </source>
</evidence>
<dbReference type="InterPro" id="IPR000276">
    <property type="entry name" value="GPCR_Rhodpsn"/>
</dbReference>
<accession>A0ABM1JVJ8</accession>
<keyword evidence="6 10" id="KW-0297">G-protein coupled receptor</keyword>
<evidence type="ECO:0000259" key="12">
    <source>
        <dbReference type="PROSITE" id="PS50262"/>
    </source>
</evidence>
<dbReference type="PROSITE" id="PS00237">
    <property type="entry name" value="G_PROTEIN_RECEP_F1_1"/>
    <property type="match status" value="1"/>
</dbReference>
<comment type="similarity">
    <text evidence="10">Belongs to the G-protein coupled receptor 1 family.</text>
</comment>